<organism evidence="10 11">
    <name type="scientific">Sphaerosporella brunnea</name>
    <dbReference type="NCBI Taxonomy" id="1250544"/>
    <lineage>
        <taxon>Eukaryota</taxon>
        <taxon>Fungi</taxon>
        <taxon>Dikarya</taxon>
        <taxon>Ascomycota</taxon>
        <taxon>Pezizomycotina</taxon>
        <taxon>Pezizomycetes</taxon>
        <taxon>Pezizales</taxon>
        <taxon>Pyronemataceae</taxon>
        <taxon>Sphaerosporella</taxon>
    </lineage>
</organism>
<dbReference type="AlphaFoldDB" id="A0A5J5ERB4"/>
<evidence type="ECO:0000256" key="5">
    <source>
        <dbReference type="ARBA" id="ARBA00022824"/>
    </source>
</evidence>
<evidence type="ECO:0000256" key="2">
    <source>
        <dbReference type="ARBA" id="ARBA00007324"/>
    </source>
</evidence>
<accession>A0A5J5ERB4</accession>
<keyword evidence="4 9" id="KW-0812">Transmembrane</keyword>
<keyword evidence="6 9" id="KW-1133">Transmembrane helix</keyword>
<dbReference type="PANTHER" id="PTHR13085:SF0">
    <property type="entry name" value="SIGNAL PEPTIDASE COMPLEX SUBUNIT 2"/>
    <property type="match status" value="1"/>
</dbReference>
<dbReference type="GO" id="GO:0006465">
    <property type="term" value="P:signal peptide processing"/>
    <property type="evidence" value="ECO:0007669"/>
    <property type="project" value="InterPro"/>
</dbReference>
<gene>
    <name evidence="10" type="ORF">FN846DRAFT_988074</name>
</gene>
<dbReference type="PANTHER" id="PTHR13085">
    <property type="entry name" value="MICROSOMAL SIGNAL PEPTIDASE 25 KDA SUBUNIT"/>
    <property type="match status" value="1"/>
</dbReference>
<evidence type="ECO:0000256" key="1">
    <source>
        <dbReference type="ARBA" id="ARBA00004477"/>
    </source>
</evidence>
<dbReference type="InterPro" id="IPR009582">
    <property type="entry name" value="Spc2/SPCS2"/>
</dbReference>
<comment type="function">
    <text evidence="8">Component of the signal peptidase complex (SPC) which catalyzes the cleavage of N-terminal signal sequences from nascent proteins as they are translocated into the lumen of the endoplasmic reticulum. Enhances the enzymatic activity of SPC and facilitates the interactions between different components of the translocation site.</text>
</comment>
<dbReference type="Proteomes" id="UP000326924">
    <property type="component" value="Unassembled WGS sequence"/>
</dbReference>
<evidence type="ECO:0000313" key="10">
    <source>
        <dbReference type="EMBL" id="KAA8901439.1"/>
    </source>
</evidence>
<dbReference type="Pfam" id="PF06703">
    <property type="entry name" value="SPC25"/>
    <property type="match status" value="1"/>
</dbReference>
<proteinExistence type="inferred from homology"/>
<comment type="similarity">
    <text evidence="2">Belongs to the SPCS2 family.</text>
</comment>
<keyword evidence="11" id="KW-1185">Reference proteome</keyword>
<dbReference type="GO" id="GO:0045047">
    <property type="term" value="P:protein targeting to ER"/>
    <property type="evidence" value="ECO:0007669"/>
    <property type="project" value="TreeGrafter"/>
</dbReference>
<dbReference type="GO" id="GO:0005787">
    <property type="term" value="C:signal peptidase complex"/>
    <property type="evidence" value="ECO:0007669"/>
    <property type="project" value="InterPro"/>
</dbReference>
<dbReference type="InParanoid" id="A0A5J5ERB4"/>
<evidence type="ECO:0000313" key="11">
    <source>
        <dbReference type="Proteomes" id="UP000326924"/>
    </source>
</evidence>
<evidence type="ECO:0000256" key="7">
    <source>
        <dbReference type="ARBA" id="ARBA00023136"/>
    </source>
</evidence>
<sequence>MADKPKVNLNSVSDLKNATDDAIQPYMKTLGFKQSNTLTDIRLAIGFTACAIAAATFYYDYTLGWEKTKVYTLYAVIAYFTLNTLLTWWMWWVEGNKVYIGEREGVKVVLESHTDKFSPVYELKVTQTVNGKTNTTTSKNSFSGWFDQLGYFVEKPFMAFLQNSIPAISEPTKKKK</sequence>
<comment type="subcellular location">
    <subcellularLocation>
        <location evidence="1">Endoplasmic reticulum membrane</location>
        <topology evidence="1">Multi-pass membrane protein</topology>
    </subcellularLocation>
</comment>
<evidence type="ECO:0000256" key="8">
    <source>
        <dbReference type="ARBA" id="ARBA00045608"/>
    </source>
</evidence>
<comment type="caution">
    <text evidence="10">The sequence shown here is derived from an EMBL/GenBank/DDBJ whole genome shotgun (WGS) entry which is preliminary data.</text>
</comment>
<dbReference type="OrthoDB" id="29558at2759"/>
<feature type="transmembrane region" description="Helical" evidence="9">
    <location>
        <begin position="71"/>
        <end position="93"/>
    </location>
</feature>
<dbReference type="EMBL" id="VXIS01000144">
    <property type="protein sequence ID" value="KAA8901439.1"/>
    <property type="molecule type" value="Genomic_DNA"/>
</dbReference>
<evidence type="ECO:0000256" key="9">
    <source>
        <dbReference type="SAM" id="Phobius"/>
    </source>
</evidence>
<evidence type="ECO:0000256" key="4">
    <source>
        <dbReference type="ARBA" id="ARBA00022692"/>
    </source>
</evidence>
<feature type="transmembrane region" description="Helical" evidence="9">
    <location>
        <begin position="41"/>
        <end position="59"/>
    </location>
</feature>
<dbReference type="FunCoup" id="A0A5J5ERB4">
    <property type="interactions" value="75"/>
</dbReference>
<evidence type="ECO:0000256" key="6">
    <source>
        <dbReference type="ARBA" id="ARBA00022989"/>
    </source>
</evidence>
<reference evidence="10 11" key="1">
    <citation type="submission" date="2019-09" db="EMBL/GenBank/DDBJ databases">
        <title>Draft genome of the ectomycorrhizal ascomycete Sphaerosporella brunnea.</title>
        <authorList>
            <consortium name="DOE Joint Genome Institute"/>
            <person name="Benucci G.M."/>
            <person name="Marozzi G."/>
            <person name="Antonielli L."/>
            <person name="Sanchez S."/>
            <person name="Marco P."/>
            <person name="Wang X."/>
            <person name="Falini L.B."/>
            <person name="Barry K."/>
            <person name="Haridas S."/>
            <person name="Lipzen A."/>
            <person name="Labutti K."/>
            <person name="Grigoriev I.V."/>
            <person name="Murat C."/>
            <person name="Martin F."/>
            <person name="Albertini E."/>
            <person name="Donnini D."/>
            <person name="Bonito G."/>
        </authorList>
    </citation>
    <scope>NUCLEOTIDE SEQUENCE [LARGE SCALE GENOMIC DNA]</scope>
    <source>
        <strain evidence="10 11">Sb_GMNB300</strain>
    </source>
</reference>
<keyword evidence="5" id="KW-0256">Endoplasmic reticulum</keyword>
<keyword evidence="7 9" id="KW-0472">Membrane</keyword>
<protein>
    <recommendedName>
        <fullName evidence="3">Signal peptidase complex subunit 2</fullName>
    </recommendedName>
</protein>
<name>A0A5J5ERB4_9PEZI</name>
<evidence type="ECO:0000256" key="3">
    <source>
        <dbReference type="ARBA" id="ARBA00017057"/>
    </source>
</evidence>